<dbReference type="EMBL" id="BARS01002145">
    <property type="protein sequence ID" value="GAF81874.1"/>
    <property type="molecule type" value="Genomic_DNA"/>
</dbReference>
<proteinExistence type="predicted"/>
<evidence type="ECO:0000313" key="1">
    <source>
        <dbReference type="EMBL" id="GAF81874.1"/>
    </source>
</evidence>
<dbReference type="AlphaFoldDB" id="X0SLG8"/>
<comment type="caution">
    <text evidence="1">The sequence shown here is derived from an EMBL/GenBank/DDBJ whole genome shotgun (WGS) entry which is preliminary data.</text>
</comment>
<protein>
    <submittedName>
        <fullName evidence="1">Uncharacterized protein</fullName>
    </submittedName>
</protein>
<sequence>MDDYSVGSLVESKNEWCARLVGILAPLITEGVRSIFEEA</sequence>
<reference evidence="1" key="1">
    <citation type="journal article" date="2014" name="Front. Microbiol.">
        <title>High frequency of phylogenetically diverse reductive dehalogenase-homologous genes in deep subseafloor sedimentary metagenomes.</title>
        <authorList>
            <person name="Kawai M."/>
            <person name="Futagami T."/>
            <person name="Toyoda A."/>
            <person name="Takaki Y."/>
            <person name="Nishi S."/>
            <person name="Hori S."/>
            <person name="Arai W."/>
            <person name="Tsubouchi T."/>
            <person name="Morono Y."/>
            <person name="Uchiyama I."/>
            <person name="Ito T."/>
            <person name="Fujiyama A."/>
            <person name="Inagaki F."/>
            <person name="Takami H."/>
        </authorList>
    </citation>
    <scope>NUCLEOTIDE SEQUENCE</scope>
    <source>
        <strain evidence="1">Expedition CK06-06</strain>
    </source>
</reference>
<gene>
    <name evidence="1" type="ORF">S01H1_04022</name>
</gene>
<accession>X0SLG8</accession>
<feature type="non-terminal residue" evidence="1">
    <location>
        <position position="39"/>
    </location>
</feature>
<name>X0SLG8_9ZZZZ</name>
<organism evidence="1">
    <name type="scientific">marine sediment metagenome</name>
    <dbReference type="NCBI Taxonomy" id="412755"/>
    <lineage>
        <taxon>unclassified sequences</taxon>
        <taxon>metagenomes</taxon>
        <taxon>ecological metagenomes</taxon>
    </lineage>
</organism>